<organism evidence="2">
    <name type="scientific">Oxyrrhis marina</name>
    <name type="common">Dinoflagellate</name>
    <dbReference type="NCBI Taxonomy" id="2969"/>
    <lineage>
        <taxon>Eukaryota</taxon>
        <taxon>Sar</taxon>
        <taxon>Alveolata</taxon>
        <taxon>Dinophyceae</taxon>
        <taxon>Oxyrrhinales</taxon>
        <taxon>Oxyrrhinaceae</taxon>
        <taxon>Oxyrrhis</taxon>
    </lineage>
</organism>
<accession>A0A7S4GN19</accession>
<dbReference type="EMBL" id="HBJB01001681">
    <property type="protein sequence ID" value="CAE0841808.1"/>
    <property type="molecule type" value="Transcribed_RNA"/>
</dbReference>
<dbReference type="AlphaFoldDB" id="A0A7S4GN19"/>
<sequence length="423" mass="45267">MAPKRGAGSSQGPKAKVARKEVVVDPLDQAVGEVLSAIKRCEAPEEQEKLLLETCPIALRTLAEGRNPFAAQVFVWVQQLLTEYGNAVAAKGVKAKSVVAAVDDRRAEAAKVKEAAQATVGDCETKLSTAEEARQLAQDELKRKTAELKATLKDRSDAAAREAKIQGTIVEIESVRALVMSSDHETAGFKKIVSRIVSQLKASGGEEGLVACAARAMEAKERSAFDWTVINYILKHFDTYHATQNHELTDQQAVIVKIDEALLPHKEAGEKLGCTTEVVSTAQEALHVAEKELEQAKDAEGMVEADFMEAEVICGSCVEARVELDIVMGHFNFLAIRAEMVELPPEDVVQAPTPVQDPAQDVSTDQATVLAEVGPVPPVPISPARTEVVAEQKSSPGATLDNQENLWGNVPLAGSVVPGGIAM</sequence>
<reference evidence="2" key="1">
    <citation type="submission" date="2021-01" db="EMBL/GenBank/DDBJ databases">
        <authorList>
            <person name="Corre E."/>
            <person name="Pelletier E."/>
            <person name="Niang G."/>
            <person name="Scheremetjew M."/>
            <person name="Finn R."/>
            <person name="Kale V."/>
            <person name="Holt S."/>
            <person name="Cochrane G."/>
            <person name="Meng A."/>
            <person name="Brown T."/>
            <person name="Cohen L."/>
        </authorList>
    </citation>
    <scope>NUCLEOTIDE SEQUENCE</scope>
    <source>
        <strain evidence="2">LB1974</strain>
    </source>
</reference>
<feature type="coiled-coil region" evidence="1">
    <location>
        <begin position="127"/>
        <end position="154"/>
    </location>
</feature>
<proteinExistence type="predicted"/>
<name>A0A7S4GN19_OXYMA</name>
<gene>
    <name evidence="2" type="ORF">OMAR00294_LOCUS1423</name>
</gene>
<evidence type="ECO:0000313" key="2">
    <source>
        <dbReference type="EMBL" id="CAE0841808.1"/>
    </source>
</evidence>
<keyword evidence="1" id="KW-0175">Coiled coil</keyword>
<protein>
    <submittedName>
        <fullName evidence="2">Uncharacterized protein</fullName>
    </submittedName>
</protein>
<evidence type="ECO:0000256" key="1">
    <source>
        <dbReference type="SAM" id="Coils"/>
    </source>
</evidence>